<dbReference type="EMBL" id="JBEDUW010000002">
    <property type="protein sequence ID" value="KAK9947111.1"/>
    <property type="molecule type" value="Genomic_DNA"/>
</dbReference>
<dbReference type="PANTHER" id="PTHR23172:SF64">
    <property type="entry name" value="J DOMAIN-CONTAINING PROTEIN REQUIRED FOR CHLOROPLAST ACCUMULATION RESPONSE 1"/>
    <property type="match status" value="1"/>
</dbReference>
<dbReference type="Proteomes" id="UP001457282">
    <property type="component" value="Unassembled WGS sequence"/>
</dbReference>
<feature type="compositionally biased region" description="Low complexity" evidence="1">
    <location>
        <begin position="169"/>
        <end position="185"/>
    </location>
</feature>
<dbReference type="FunFam" id="1.10.287.110:FF:000043">
    <property type="entry name" value="J-domain protein required for chloroplast accumulation response 1"/>
    <property type="match status" value="1"/>
</dbReference>
<feature type="compositionally biased region" description="Basic and acidic residues" evidence="1">
    <location>
        <begin position="218"/>
        <end position="234"/>
    </location>
</feature>
<dbReference type="GO" id="GO:0030276">
    <property type="term" value="F:clathrin binding"/>
    <property type="evidence" value="ECO:0007669"/>
    <property type="project" value="TreeGrafter"/>
</dbReference>
<evidence type="ECO:0000256" key="1">
    <source>
        <dbReference type="SAM" id="MobiDB-lite"/>
    </source>
</evidence>
<evidence type="ECO:0000313" key="2">
    <source>
        <dbReference type="EMBL" id="KAK9947111.1"/>
    </source>
</evidence>
<dbReference type="InterPro" id="IPR036869">
    <property type="entry name" value="J_dom_sf"/>
</dbReference>
<protein>
    <recommendedName>
        <fullName evidence="4">J domain-containing protein required for chloroplast accumulation response 1</fullName>
    </recommendedName>
</protein>
<feature type="region of interest" description="Disordered" evidence="1">
    <location>
        <begin position="439"/>
        <end position="496"/>
    </location>
</feature>
<dbReference type="AlphaFoldDB" id="A0AAW1YG15"/>
<dbReference type="GO" id="GO:0072583">
    <property type="term" value="P:clathrin-dependent endocytosis"/>
    <property type="evidence" value="ECO:0007669"/>
    <property type="project" value="TreeGrafter"/>
</dbReference>
<evidence type="ECO:0008006" key="4">
    <source>
        <dbReference type="Google" id="ProtNLM"/>
    </source>
</evidence>
<dbReference type="GO" id="GO:0072318">
    <property type="term" value="P:clathrin coat disassembly"/>
    <property type="evidence" value="ECO:0007669"/>
    <property type="project" value="TreeGrafter"/>
</dbReference>
<comment type="caution">
    <text evidence="2">The sequence shown here is derived from an EMBL/GenBank/DDBJ whole genome shotgun (WGS) entry which is preliminary data.</text>
</comment>
<dbReference type="SUPFAM" id="SSF46565">
    <property type="entry name" value="Chaperone J-domain"/>
    <property type="match status" value="1"/>
</dbReference>
<keyword evidence="3" id="KW-1185">Reference proteome</keyword>
<reference evidence="2 3" key="1">
    <citation type="journal article" date="2023" name="G3 (Bethesda)">
        <title>A chromosome-length genome assembly and annotation of blackberry (Rubus argutus, cv. 'Hillquist').</title>
        <authorList>
            <person name="Bruna T."/>
            <person name="Aryal R."/>
            <person name="Dudchenko O."/>
            <person name="Sargent D.J."/>
            <person name="Mead D."/>
            <person name="Buti M."/>
            <person name="Cavallini A."/>
            <person name="Hytonen T."/>
            <person name="Andres J."/>
            <person name="Pham M."/>
            <person name="Weisz D."/>
            <person name="Mascagni F."/>
            <person name="Usai G."/>
            <person name="Natali L."/>
            <person name="Bassil N."/>
            <person name="Fernandez G.E."/>
            <person name="Lomsadze A."/>
            <person name="Armour M."/>
            <person name="Olukolu B."/>
            <person name="Poorten T."/>
            <person name="Britton C."/>
            <person name="Davik J."/>
            <person name="Ashrafi H."/>
            <person name="Aiden E.L."/>
            <person name="Borodovsky M."/>
            <person name="Worthington M."/>
        </authorList>
    </citation>
    <scope>NUCLEOTIDE SEQUENCE [LARGE SCALE GENOMIC DNA]</scope>
    <source>
        <strain evidence="2">PI 553951</strain>
    </source>
</reference>
<sequence length="742" mass="81849">MERFSQRESILLGYSPQSSLMQSGSSASTPYKNSDVDFHDVFGGPPRRSSTQEMRYSFNDVAVTKLPKGDDDDDDDDTSSGKPVFGDDSLNRRRRRTHSDDFFDDIFQGNNNNNNNNSVSSSPRRLQRDPYSSSPGSRPPKPESSLPTPFSLPAKLTKGVDSPPTIGAFTRTTSLSRFSSHSFQSPENLSSDIQSPHRMSHLSQEFSVSGEGSSNLARSDKADSGRNLGEESKSSDSPTNSSMFPFHFSIHKWASKGVPMVMPLRGRSSSRVQKATKNEEHSSTYECAGNESMARQSTISTPPNIDCISNDLLLADSTSSKLESNKQENDLLLVESTPDRVEVKPCQSIKDTILPVVESSVTFSSLPSTVEDIAGNIISCQTSEDIEPFPLLQTACEDPQKKVPVLMEQVHKPDIKPPHSLIFDDDLEQGADEITKLAGRKESPVKAAKKSSVDGGSSRNVKNQNGERISLTNIQVDKPGAKGSLPNSEDNLGKNKAKGKVKDFIKMFNLEVSSKPKDDFGSRRFKQKEKSPIESGNEASISTTIMHEELQNFNTKKTFPDASITINESLKPSEKQACEAMTASFILNNVPEQYVSASSTGSVAKCSKANIGDADESFHENFLIKELTQDEKKPPVVSNDREEIQVIDAKIRQWSKGKEGNLRSLLTTMQHVLWPESGWKTVPLVDIIEGNAVKRSYQKALLCLHPDKLQQKGATSQQKYIAEKVFEILQEAWNHFNSLGPL</sequence>
<evidence type="ECO:0000313" key="3">
    <source>
        <dbReference type="Proteomes" id="UP001457282"/>
    </source>
</evidence>
<proteinExistence type="predicted"/>
<dbReference type="GO" id="GO:0031982">
    <property type="term" value="C:vesicle"/>
    <property type="evidence" value="ECO:0007669"/>
    <property type="project" value="TreeGrafter"/>
</dbReference>
<dbReference type="GO" id="GO:0005737">
    <property type="term" value="C:cytoplasm"/>
    <property type="evidence" value="ECO:0007669"/>
    <property type="project" value="TreeGrafter"/>
</dbReference>
<feature type="region of interest" description="Disordered" evidence="1">
    <location>
        <begin position="516"/>
        <end position="539"/>
    </location>
</feature>
<feature type="compositionally biased region" description="Low complexity" evidence="1">
    <location>
        <begin position="110"/>
        <end position="122"/>
    </location>
</feature>
<feature type="compositionally biased region" description="Low complexity" evidence="1">
    <location>
        <begin position="15"/>
        <end position="28"/>
    </location>
</feature>
<organism evidence="2 3">
    <name type="scientific">Rubus argutus</name>
    <name type="common">Southern blackberry</name>
    <dbReference type="NCBI Taxonomy" id="59490"/>
    <lineage>
        <taxon>Eukaryota</taxon>
        <taxon>Viridiplantae</taxon>
        <taxon>Streptophyta</taxon>
        <taxon>Embryophyta</taxon>
        <taxon>Tracheophyta</taxon>
        <taxon>Spermatophyta</taxon>
        <taxon>Magnoliopsida</taxon>
        <taxon>eudicotyledons</taxon>
        <taxon>Gunneridae</taxon>
        <taxon>Pentapetalae</taxon>
        <taxon>rosids</taxon>
        <taxon>fabids</taxon>
        <taxon>Rosales</taxon>
        <taxon>Rosaceae</taxon>
        <taxon>Rosoideae</taxon>
        <taxon>Rosoideae incertae sedis</taxon>
        <taxon>Rubus</taxon>
    </lineage>
</organism>
<name>A0AAW1YG15_RUBAR</name>
<dbReference type="Gene3D" id="1.10.287.110">
    <property type="entry name" value="DnaJ domain"/>
    <property type="match status" value="1"/>
</dbReference>
<accession>A0AAW1YG15</accession>
<feature type="compositionally biased region" description="Polar residues" evidence="1">
    <location>
        <begin position="201"/>
        <end position="217"/>
    </location>
</feature>
<gene>
    <name evidence="2" type="ORF">M0R45_012546</name>
</gene>
<feature type="compositionally biased region" description="Polar residues" evidence="1">
    <location>
        <begin position="454"/>
        <end position="475"/>
    </location>
</feature>
<feature type="region of interest" description="Disordered" evidence="1">
    <location>
        <begin position="1"/>
        <end position="241"/>
    </location>
</feature>
<feature type="compositionally biased region" description="Basic and acidic residues" evidence="1">
    <location>
        <begin position="516"/>
        <end position="532"/>
    </location>
</feature>
<dbReference type="PANTHER" id="PTHR23172">
    <property type="entry name" value="AUXILIN/CYCLIN G-ASSOCIATED KINASE-RELATED"/>
    <property type="match status" value="1"/>
</dbReference>